<dbReference type="SUPFAM" id="SSF103088">
    <property type="entry name" value="OmpA-like"/>
    <property type="match status" value="1"/>
</dbReference>
<protein>
    <recommendedName>
        <fullName evidence="3">OmpA-like domain-containing protein</fullName>
    </recommendedName>
</protein>
<evidence type="ECO:0000259" key="3">
    <source>
        <dbReference type="PROSITE" id="PS51123"/>
    </source>
</evidence>
<keyword evidence="5" id="KW-1185">Reference proteome</keyword>
<dbReference type="InterPro" id="IPR006665">
    <property type="entry name" value="OmpA-like"/>
</dbReference>
<proteinExistence type="predicted"/>
<dbReference type="Proteomes" id="UP000236893">
    <property type="component" value="Unassembled WGS sequence"/>
</dbReference>
<feature type="non-terminal residue" evidence="4">
    <location>
        <position position="1"/>
    </location>
</feature>
<dbReference type="InterPro" id="IPR025295">
    <property type="entry name" value="eCIS_core_dom"/>
</dbReference>
<dbReference type="AlphaFoldDB" id="A0A2S5A0Y2"/>
<organism evidence="4 5">
    <name type="scientific">Solitalea longa</name>
    <dbReference type="NCBI Taxonomy" id="2079460"/>
    <lineage>
        <taxon>Bacteria</taxon>
        <taxon>Pseudomonadati</taxon>
        <taxon>Bacteroidota</taxon>
        <taxon>Sphingobacteriia</taxon>
        <taxon>Sphingobacteriales</taxon>
        <taxon>Sphingobacteriaceae</taxon>
        <taxon>Solitalea</taxon>
    </lineage>
</organism>
<evidence type="ECO:0000313" key="4">
    <source>
        <dbReference type="EMBL" id="POY36194.1"/>
    </source>
</evidence>
<keyword evidence="1" id="KW-0472">Membrane</keyword>
<dbReference type="RefSeq" id="WP_103789112.1">
    <property type="nucleotide sequence ID" value="NZ_PQVF01000007.1"/>
</dbReference>
<gene>
    <name evidence="4" type="ORF">C3K47_10570</name>
</gene>
<dbReference type="GO" id="GO:0016020">
    <property type="term" value="C:membrane"/>
    <property type="evidence" value="ECO:0007669"/>
    <property type="project" value="UniProtKB-UniRule"/>
</dbReference>
<dbReference type="Pfam" id="PF13699">
    <property type="entry name" value="eCIS_core"/>
    <property type="match status" value="1"/>
</dbReference>
<reference evidence="4 5" key="1">
    <citation type="submission" date="2018-01" db="EMBL/GenBank/DDBJ databases">
        <authorList>
            <person name="Gaut B.S."/>
            <person name="Morton B.R."/>
            <person name="Clegg M.T."/>
            <person name="Duvall M.R."/>
        </authorList>
    </citation>
    <scope>NUCLEOTIDE SEQUENCE [LARGE SCALE GENOMIC DNA]</scope>
    <source>
        <strain evidence="4 5">HR-AV</strain>
    </source>
</reference>
<dbReference type="PROSITE" id="PS51123">
    <property type="entry name" value="OMPA_2"/>
    <property type="match status" value="1"/>
</dbReference>
<name>A0A2S5A0Y2_9SPHI</name>
<dbReference type="EMBL" id="PQVF01000007">
    <property type="protein sequence ID" value="POY36194.1"/>
    <property type="molecule type" value="Genomic_DNA"/>
</dbReference>
<sequence>PVDDPFEREADAMAEKVMRMPSTESVPAYQPPPDIQKKCAACEEEEQINRKETKQNGTSVVSPLVTQVLASSGQPMDESVRNFMEPRFGYDFSNVQIHNNSLAHQSSSAINALAYTHKNHIVFGNGKYQPETTTGQHLLAHELTHVVQQNVGISKKREPTEQNIQRHTLENDPATAPPMTCQVATSSPLGTSLDILFANNSSTINPTDLAAIDNFVNNWHLSGGTDLVRVDGYASIDGGPSLNWPLSCNRAEILANELETPTSGATGIPPAFVEVFANGETEQFSTSLAPNRRASATLPPALPPPIPATAAIFSESLIQIFQGYDDSVTPNFQVIPVGEDRIAAVTITPVGASPTFVSLNTGIATVVAIGAGVRITGVADGATRIEARQGATVLDTLRIEVKNQRPVTVDYHFMSDTAQPARFFGIIPAQPQHRTTRAVGTTPALTATLNRIWQRQANVQFTTGTVDSPVVASNLGPQVVFTINPLTDEWRKVIAFATGGNWNVYLVWEYEQDATPTIDDANAGTLGSDTLLEDNDCFDGLTLSHEAGHFLSTASPLPHTAAGIMGPCGSPNYDRVRKNEADVVNP</sequence>
<comment type="caution">
    <text evidence="4">The sequence shown here is derived from an EMBL/GenBank/DDBJ whole genome shotgun (WGS) entry which is preliminary data.</text>
</comment>
<dbReference type="Pfam" id="PF00691">
    <property type="entry name" value="OmpA"/>
    <property type="match status" value="1"/>
</dbReference>
<evidence type="ECO:0000313" key="5">
    <source>
        <dbReference type="Proteomes" id="UP000236893"/>
    </source>
</evidence>
<evidence type="ECO:0000256" key="1">
    <source>
        <dbReference type="PROSITE-ProRule" id="PRU00473"/>
    </source>
</evidence>
<feature type="domain" description="OmpA-like" evidence="3">
    <location>
        <begin position="184"/>
        <end position="302"/>
    </location>
</feature>
<evidence type="ECO:0000256" key="2">
    <source>
        <dbReference type="SAM" id="MobiDB-lite"/>
    </source>
</evidence>
<dbReference type="InterPro" id="IPR036737">
    <property type="entry name" value="OmpA-like_sf"/>
</dbReference>
<accession>A0A2S5A0Y2</accession>
<dbReference type="Gene3D" id="3.30.1330.60">
    <property type="entry name" value="OmpA-like domain"/>
    <property type="match status" value="1"/>
</dbReference>
<dbReference type="OrthoDB" id="4317910at2"/>
<feature type="region of interest" description="Disordered" evidence="2">
    <location>
        <begin position="14"/>
        <end position="34"/>
    </location>
</feature>